<proteinExistence type="predicted"/>
<keyword evidence="11" id="KW-1185">Reference proteome</keyword>
<dbReference type="EMBL" id="JABAYA010000173">
    <property type="protein sequence ID" value="KAF7722874.1"/>
    <property type="molecule type" value="Genomic_DNA"/>
</dbReference>
<accession>A0A8H7BMF7</accession>
<sequence length="401" mass="45610">MFRSRRRLQTLVWLFALNVVVILSYISYTRYTVDSWLEDLPFKSVYPDQQLVSSWKCSGSDRSKTCEISNFCIDGNSGGFIVVNNPDTNIEELSVNLMNADEEEDHYYLPKKKAIQDMPSDVSVRFLNESVFVYGLYHPEHFAHMLFNGLMGLYRSMKQHDGTNKSWTYRAYQTVLPEKRSPLITTEFMTHGKDIVLDKRSITTNQQVLAPRTPICFSRAIVGSGAACSLGYCEQAIENDIYASFRKDALSYYVNDDWSSNAMLDSDEKGLACVRSIRFSNTLQGNDTHRTIAIINRQSRHITNIESLLHALAASSRISGLNYKIKHIDFDHGCSLGSTAYLLHDVDILLTPHGSQEAAAIFMKDNSVVISIDGRGYSEPWFAFVMTAMGRRFYKFQACWT</sequence>
<dbReference type="InterPro" id="IPR007657">
    <property type="entry name" value="Glycosyltransferase_61"/>
</dbReference>
<keyword evidence="4 8" id="KW-0812">Transmembrane</keyword>
<keyword evidence="7" id="KW-0325">Glycoprotein</keyword>
<evidence type="ECO:0000256" key="6">
    <source>
        <dbReference type="ARBA" id="ARBA00023136"/>
    </source>
</evidence>
<gene>
    <name evidence="10" type="ORF">EC973_002635</name>
</gene>
<evidence type="ECO:0000256" key="1">
    <source>
        <dbReference type="ARBA" id="ARBA00004167"/>
    </source>
</evidence>
<evidence type="ECO:0000256" key="7">
    <source>
        <dbReference type="ARBA" id="ARBA00023180"/>
    </source>
</evidence>
<keyword evidence="6 8" id="KW-0472">Membrane</keyword>
<keyword evidence="3" id="KW-0808">Transferase</keyword>
<organism evidence="10 11">
    <name type="scientific">Apophysomyces ossiformis</name>
    <dbReference type="NCBI Taxonomy" id="679940"/>
    <lineage>
        <taxon>Eukaryota</taxon>
        <taxon>Fungi</taxon>
        <taxon>Fungi incertae sedis</taxon>
        <taxon>Mucoromycota</taxon>
        <taxon>Mucoromycotina</taxon>
        <taxon>Mucoromycetes</taxon>
        <taxon>Mucorales</taxon>
        <taxon>Mucorineae</taxon>
        <taxon>Mucoraceae</taxon>
        <taxon>Apophysomyces</taxon>
    </lineage>
</organism>
<comment type="caution">
    <text evidence="10">The sequence shown here is derived from an EMBL/GenBank/DDBJ whole genome shotgun (WGS) entry which is preliminary data.</text>
</comment>
<comment type="subcellular location">
    <subcellularLocation>
        <location evidence="1">Membrane</location>
        <topology evidence="1">Single-pass membrane protein</topology>
    </subcellularLocation>
</comment>
<keyword evidence="5 8" id="KW-1133">Transmembrane helix</keyword>
<evidence type="ECO:0000313" key="11">
    <source>
        <dbReference type="Proteomes" id="UP000605846"/>
    </source>
</evidence>
<evidence type="ECO:0000256" key="2">
    <source>
        <dbReference type="ARBA" id="ARBA00022676"/>
    </source>
</evidence>
<dbReference type="Proteomes" id="UP000605846">
    <property type="component" value="Unassembled WGS sequence"/>
</dbReference>
<dbReference type="Pfam" id="PF04577">
    <property type="entry name" value="Glyco_transf_61"/>
    <property type="match status" value="1"/>
</dbReference>
<dbReference type="InterPro" id="IPR049625">
    <property type="entry name" value="Glyco_transf_61_cat"/>
</dbReference>
<dbReference type="PANTHER" id="PTHR20961:SF38">
    <property type="entry name" value="PROTEIN O-LINKED-MANNOSE BETA-1,4-N-ACETYLGLUCOSAMINYLTRANSFERASE 2"/>
    <property type="match status" value="1"/>
</dbReference>
<name>A0A8H7BMF7_9FUNG</name>
<evidence type="ECO:0000256" key="5">
    <source>
        <dbReference type="ARBA" id="ARBA00022989"/>
    </source>
</evidence>
<dbReference type="GO" id="GO:0016020">
    <property type="term" value="C:membrane"/>
    <property type="evidence" value="ECO:0007669"/>
    <property type="project" value="UniProtKB-SubCell"/>
</dbReference>
<protein>
    <recommendedName>
        <fullName evidence="9">Glycosyltransferase 61 catalytic domain-containing protein</fullName>
    </recommendedName>
</protein>
<reference evidence="10" key="1">
    <citation type="submission" date="2020-01" db="EMBL/GenBank/DDBJ databases">
        <title>Genome Sequencing of Three Apophysomyces-Like Fungal Strains Confirms a Novel Fungal Genus in the Mucoromycota with divergent Burkholderia-like Endosymbiotic Bacteria.</title>
        <authorList>
            <person name="Stajich J.E."/>
            <person name="Macias A.M."/>
            <person name="Carter-House D."/>
            <person name="Lovett B."/>
            <person name="Kasson L.R."/>
            <person name="Berry K."/>
            <person name="Grigoriev I."/>
            <person name="Chang Y."/>
            <person name="Spatafora J."/>
            <person name="Kasson M.T."/>
        </authorList>
    </citation>
    <scope>NUCLEOTIDE SEQUENCE</scope>
    <source>
        <strain evidence="10">NRRL A-21654</strain>
    </source>
</reference>
<feature type="transmembrane region" description="Helical" evidence="8">
    <location>
        <begin position="12"/>
        <end position="28"/>
    </location>
</feature>
<evidence type="ECO:0000313" key="10">
    <source>
        <dbReference type="EMBL" id="KAF7722874.1"/>
    </source>
</evidence>
<dbReference type="GO" id="GO:0016757">
    <property type="term" value="F:glycosyltransferase activity"/>
    <property type="evidence" value="ECO:0007669"/>
    <property type="project" value="UniProtKB-KW"/>
</dbReference>
<evidence type="ECO:0000256" key="8">
    <source>
        <dbReference type="SAM" id="Phobius"/>
    </source>
</evidence>
<evidence type="ECO:0000259" key="9">
    <source>
        <dbReference type="Pfam" id="PF04577"/>
    </source>
</evidence>
<dbReference type="OrthoDB" id="529273at2759"/>
<evidence type="ECO:0000256" key="4">
    <source>
        <dbReference type="ARBA" id="ARBA00022692"/>
    </source>
</evidence>
<dbReference type="PANTHER" id="PTHR20961">
    <property type="entry name" value="GLYCOSYLTRANSFERASE"/>
    <property type="match status" value="1"/>
</dbReference>
<feature type="domain" description="Glycosyltransferase 61 catalytic" evidence="9">
    <location>
        <begin position="269"/>
        <end position="370"/>
    </location>
</feature>
<evidence type="ECO:0000256" key="3">
    <source>
        <dbReference type="ARBA" id="ARBA00022679"/>
    </source>
</evidence>
<keyword evidence="2" id="KW-0328">Glycosyltransferase</keyword>
<dbReference type="AlphaFoldDB" id="A0A8H7BMF7"/>